<comment type="caution">
    <text evidence="8">The sequence shown here is derived from an EMBL/GenBank/DDBJ whole genome shotgun (WGS) entry which is preliminary data.</text>
</comment>
<name>L1MDV5_9CORY</name>
<dbReference type="InterPro" id="IPR004477">
    <property type="entry name" value="ComEC_N"/>
</dbReference>
<dbReference type="GO" id="GO:0005886">
    <property type="term" value="C:plasma membrane"/>
    <property type="evidence" value="ECO:0007669"/>
    <property type="project" value="UniProtKB-SubCell"/>
</dbReference>
<dbReference type="Pfam" id="PF03772">
    <property type="entry name" value="Competence"/>
    <property type="match status" value="1"/>
</dbReference>
<dbReference type="EMBL" id="AMEM01000024">
    <property type="protein sequence ID" value="EKX89433.1"/>
    <property type="molecule type" value="Genomic_DNA"/>
</dbReference>
<evidence type="ECO:0000256" key="4">
    <source>
        <dbReference type="ARBA" id="ARBA00022989"/>
    </source>
</evidence>
<dbReference type="PANTHER" id="PTHR30619:SF7">
    <property type="entry name" value="BETA-LACTAMASE DOMAIN PROTEIN"/>
    <property type="match status" value="1"/>
</dbReference>
<feature type="transmembrane region" description="Helical" evidence="6">
    <location>
        <begin position="360"/>
        <end position="386"/>
    </location>
</feature>
<keyword evidence="4 6" id="KW-1133">Transmembrane helix</keyword>
<proteinExistence type="predicted"/>
<dbReference type="NCBIfam" id="TIGR00360">
    <property type="entry name" value="ComEC_N-term"/>
    <property type="match status" value="1"/>
</dbReference>
<keyword evidence="9" id="KW-1185">Reference proteome</keyword>
<feature type="transmembrane region" description="Helical" evidence="6">
    <location>
        <begin position="425"/>
        <end position="445"/>
    </location>
</feature>
<evidence type="ECO:0000256" key="6">
    <source>
        <dbReference type="SAM" id="Phobius"/>
    </source>
</evidence>
<evidence type="ECO:0000256" key="1">
    <source>
        <dbReference type="ARBA" id="ARBA00004651"/>
    </source>
</evidence>
<feature type="transmembrane region" description="Helical" evidence="6">
    <location>
        <begin position="46"/>
        <end position="65"/>
    </location>
</feature>
<gene>
    <name evidence="8" type="ORF">HMPREF9997_01904</name>
</gene>
<dbReference type="HOGENOM" id="CLU_010363_8_3_11"/>
<comment type="subcellular location">
    <subcellularLocation>
        <location evidence="1">Cell membrane</location>
        <topology evidence="1">Multi-pass membrane protein</topology>
    </subcellularLocation>
</comment>
<evidence type="ECO:0000313" key="9">
    <source>
        <dbReference type="Proteomes" id="UP000010445"/>
    </source>
</evidence>
<dbReference type="AlphaFoldDB" id="L1MDV5"/>
<dbReference type="RefSeq" id="WP_006064129.1">
    <property type="nucleotide sequence ID" value="NZ_KB290831.1"/>
</dbReference>
<evidence type="ECO:0000256" key="3">
    <source>
        <dbReference type="ARBA" id="ARBA00022692"/>
    </source>
</evidence>
<feature type="transmembrane region" description="Helical" evidence="6">
    <location>
        <begin position="393"/>
        <end position="413"/>
    </location>
</feature>
<dbReference type="Proteomes" id="UP000010445">
    <property type="component" value="Unassembled WGS sequence"/>
</dbReference>
<keyword evidence="5 6" id="KW-0472">Membrane</keyword>
<accession>L1MDV5</accession>
<dbReference type="STRING" id="1035195.HMPREF9997_01904"/>
<keyword evidence="2" id="KW-1003">Cell membrane</keyword>
<dbReference type="OrthoDB" id="7177610at2"/>
<sequence>MSELRLVPAALLCWVATWIVLAHRGWALPLLLVAVTAGIAWWLRHTGQALVLGALGSTAVLLTYLRVRAGSRPLPPLLTGRVEAAPRHVRDGVWLLRIHGETVFYRAATCVVKVGDTVQARVTTRASERIGVSSHVASATHLDIIQHAGGIQAWMAGVREGFYGASISRLGEGSAQLLPAMVLGDTRGLNMDLYAGAGLAHLSAVSGSNVAIVTTSMVLLARALTLGPRVQISLAGAALVGFVLLVGLEPSVLRAAVTGVVGLVAVLANSRSQPIHALSLAVIGLVLWDSDMAASYGFALSVVATAGIVALHPLLFRALARVKLGRVVVPEILARCLAVAIAADLVTMPIVALMSGKISAVSVVANLLAEPAVTPITILGLVAVLLPGPARGLVLWVVQPFVWWVHHVALWSTRLPGAVIHVPPGWLGVGLVVLVCLWVLALIWAGRWRVVVLGFVLLVGFSWKGGSAEVPLTSLRVVEIDHWEDGYQPPPGTQVLVVHDPHGSPRDRPSTLPDGTPVLFPERDGHVALYRDGTQHAADGRF</sequence>
<dbReference type="eggNOG" id="COG0658">
    <property type="taxonomic scope" value="Bacteria"/>
</dbReference>
<feature type="transmembrane region" description="Helical" evidence="6">
    <location>
        <begin position="332"/>
        <end position="354"/>
    </location>
</feature>
<dbReference type="PANTHER" id="PTHR30619">
    <property type="entry name" value="DNA INTERNALIZATION/COMPETENCE PROTEIN COMEC/REC2"/>
    <property type="match status" value="1"/>
</dbReference>
<organism evidence="8 9">
    <name type="scientific">Corynebacterium durum F0235</name>
    <dbReference type="NCBI Taxonomy" id="1035195"/>
    <lineage>
        <taxon>Bacteria</taxon>
        <taxon>Bacillati</taxon>
        <taxon>Actinomycetota</taxon>
        <taxon>Actinomycetes</taxon>
        <taxon>Mycobacteriales</taxon>
        <taxon>Corynebacteriaceae</taxon>
        <taxon>Corynebacterium</taxon>
    </lineage>
</organism>
<evidence type="ECO:0000256" key="5">
    <source>
        <dbReference type="ARBA" id="ARBA00023136"/>
    </source>
</evidence>
<evidence type="ECO:0000259" key="7">
    <source>
        <dbReference type="Pfam" id="PF03772"/>
    </source>
</evidence>
<dbReference type="PATRIC" id="fig|1035195.3.peg.1720"/>
<reference evidence="8 9" key="1">
    <citation type="submission" date="2012-05" db="EMBL/GenBank/DDBJ databases">
        <authorList>
            <person name="Weinstock G."/>
            <person name="Sodergren E."/>
            <person name="Lobos E.A."/>
            <person name="Fulton L."/>
            <person name="Fulton R."/>
            <person name="Courtney L."/>
            <person name="Fronick C."/>
            <person name="O'Laughlin M."/>
            <person name="Godfrey J."/>
            <person name="Wilson R.M."/>
            <person name="Miner T."/>
            <person name="Farmer C."/>
            <person name="Delehaunty K."/>
            <person name="Cordes M."/>
            <person name="Minx P."/>
            <person name="Tomlinson C."/>
            <person name="Chen J."/>
            <person name="Wollam A."/>
            <person name="Pepin K.H."/>
            <person name="Bhonagiri V."/>
            <person name="Zhang X."/>
            <person name="Suruliraj S."/>
            <person name="Warren W."/>
            <person name="Mitreva M."/>
            <person name="Mardis E.R."/>
            <person name="Wilson R.K."/>
        </authorList>
    </citation>
    <scope>NUCLEOTIDE SEQUENCE [LARGE SCALE GENOMIC DNA]</scope>
    <source>
        <strain evidence="8 9">F0235</strain>
    </source>
</reference>
<feature type="transmembrane region" description="Helical" evidence="6">
    <location>
        <begin position="296"/>
        <end position="320"/>
    </location>
</feature>
<evidence type="ECO:0000313" key="8">
    <source>
        <dbReference type="EMBL" id="EKX89433.1"/>
    </source>
</evidence>
<keyword evidence="3 6" id="KW-0812">Transmembrane</keyword>
<feature type="transmembrane region" description="Helical" evidence="6">
    <location>
        <begin position="226"/>
        <end position="246"/>
    </location>
</feature>
<feature type="domain" description="ComEC/Rec2-related protein" evidence="7">
    <location>
        <begin position="182"/>
        <end position="444"/>
    </location>
</feature>
<feature type="transmembrane region" description="Helical" evidence="6">
    <location>
        <begin position="275"/>
        <end position="290"/>
    </location>
</feature>
<evidence type="ECO:0000256" key="2">
    <source>
        <dbReference type="ARBA" id="ARBA00022475"/>
    </source>
</evidence>
<dbReference type="InterPro" id="IPR052159">
    <property type="entry name" value="Competence_DNA_uptake"/>
</dbReference>
<protein>
    <submittedName>
        <fullName evidence="8">ComEC/Rec2-like protein</fullName>
    </submittedName>
</protein>